<accession>A0A8J7A0D4</accession>
<sequence length="95" mass="11087">MANWTEKQKQKYARFQEILEIGKQRYVEAGGNPKHYRAGFKGQDYLTDEERKEANRIMRQMFGISIANGYVSCQGRSWQLPENSPLDKKQLEADS</sequence>
<dbReference type="AlphaFoldDB" id="A0A8J7A0D4"/>
<evidence type="ECO:0000313" key="2">
    <source>
        <dbReference type="Proteomes" id="UP000622533"/>
    </source>
</evidence>
<keyword evidence="2" id="KW-1185">Reference proteome</keyword>
<protein>
    <submittedName>
        <fullName evidence="1">Uncharacterized protein</fullName>
    </submittedName>
</protein>
<dbReference type="RefSeq" id="WP_193917336.1">
    <property type="nucleotide sequence ID" value="NZ_JADEXS020000001.1"/>
</dbReference>
<proteinExistence type="predicted"/>
<name>A0A8J7A0D4_DESMC</name>
<reference evidence="1" key="1">
    <citation type="submission" date="2020-10" db="EMBL/GenBank/DDBJ databases">
        <authorList>
            <person name="Castelo-Branco R."/>
            <person name="Eusebio N."/>
            <person name="Adriana R."/>
            <person name="Vieira A."/>
            <person name="Brugerolle De Fraissinette N."/>
            <person name="Rezende De Castro R."/>
            <person name="Schneider M.P."/>
            <person name="Vasconcelos V."/>
            <person name="Leao P.N."/>
        </authorList>
    </citation>
    <scope>NUCLEOTIDE SEQUENCE</scope>
    <source>
        <strain evidence="1">LEGE 12446</strain>
    </source>
</reference>
<dbReference type="EMBL" id="JADEXS010000174">
    <property type="protein sequence ID" value="MBE9023591.1"/>
    <property type="molecule type" value="Genomic_DNA"/>
</dbReference>
<gene>
    <name evidence="1" type="ORF">IQ276_14485</name>
</gene>
<evidence type="ECO:0000313" key="1">
    <source>
        <dbReference type="EMBL" id="MBE9023591.1"/>
    </source>
</evidence>
<comment type="caution">
    <text evidence="1">The sequence shown here is derived from an EMBL/GenBank/DDBJ whole genome shotgun (WGS) entry which is preliminary data.</text>
</comment>
<dbReference type="Proteomes" id="UP000622533">
    <property type="component" value="Unassembled WGS sequence"/>
</dbReference>
<organism evidence="1 2">
    <name type="scientific">Desmonostoc muscorum LEGE 12446</name>
    <dbReference type="NCBI Taxonomy" id="1828758"/>
    <lineage>
        <taxon>Bacteria</taxon>
        <taxon>Bacillati</taxon>
        <taxon>Cyanobacteriota</taxon>
        <taxon>Cyanophyceae</taxon>
        <taxon>Nostocales</taxon>
        <taxon>Nostocaceae</taxon>
        <taxon>Desmonostoc</taxon>
    </lineage>
</organism>